<dbReference type="SUPFAM" id="SSF53187">
    <property type="entry name" value="Zn-dependent exopeptidases"/>
    <property type="match status" value="1"/>
</dbReference>
<proteinExistence type="predicted"/>
<protein>
    <recommendedName>
        <fullName evidence="3">Peptidase M20 dimerisation domain-containing protein</fullName>
    </recommendedName>
</protein>
<evidence type="ECO:0000313" key="2">
    <source>
        <dbReference type="Proteomes" id="UP000092578"/>
    </source>
</evidence>
<comment type="caution">
    <text evidence="1">The sequence shown here is derived from an EMBL/GenBank/DDBJ whole genome shotgun (WGS) entry which is preliminary data.</text>
</comment>
<organism evidence="1 2">
    <name type="scientific">Pseudobacillus wudalianchiensis</name>
    <dbReference type="NCBI Taxonomy" id="1743143"/>
    <lineage>
        <taxon>Bacteria</taxon>
        <taxon>Bacillati</taxon>
        <taxon>Bacillota</taxon>
        <taxon>Bacilli</taxon>
        <taxon>Bacillales</taxon>
        <taxon>Bacillaceae</taxon>
        <taxon>Pseudobacillus</taxon>
    </lineage>
</organism>
<dbReference type="InterPro" id="IPR017439">
    <property type="entry name" value="Amidohydrolase"/>
</dbReference>
<dbReference type="InterPro" id="IPR002933">
    <property type="entry name" value="Peptidase_M20"/>
</dbReference>
<accession>A0A1B9AE47</accession>
<keyword evidence="2" id="KW-1185">Reference proteome</keyword>
<dbReference type="AlphaFoldDB" id="A0A1B9AE47"/>
<reference evidence="2" key="1">
    <citation type="submission" date="2016-05" db="EMBL/GenBank/DDBJ databases">
        <authorList>
            <person name="Liu B."/>
            <person name="Wang J."/>
            <person name="Zhu Y."/>
            <person name="Liu G."/>
            <person name="Chen Q."/>
            <person name="Chen Z."/>
            <person name="Lan J."/>
            <person name="Che J."/>
            <person name="Ge C."/>
            <person name="Shi H."/>
            <person name="Pan Z."/>
            <person name="Liu X."/>
        </authorList>
    </citation>
    <scope>NUCLEOTIDE SEQUENCE [LARGE SCALE GENOMIC DNA]</scope>
    <source>
        <strain evidence="2">FJAT-27215</strain>
    </source>
</reference>
<dbReference type="GO" id="GO:0016787">
    <property type="term" value="F:hydrolase activity"/>
    <property type="evidence" value="ECO:0007669"/>
    <property type="project" value="InterPro"/>
</dbReference>
<dbReference type="Gene3D" id="3.40.630.10">
    <property type="entry name" value="Zn peptidases"/>
    <property type="match status" value="1"/>
</dbReference>
<evidence type="ECO:0000313" key="1">
    <source>
        <dbReference type="EMBL" id="OCA82104.1"/>
    </source>
</evidence>
<sequence>MGVEVHRNIGGTGIVANLTVGGGPDIISLRADMNAINLTEEGEHPYTSQNPGKMHGCGHDGHGATLLGAAKVGIGHIS</sequence>
<dbReference type="EMBL" id="MAYT01000030">
    <property type="protein sequence ID" value="OCA82104.1"/>
    <property type="molecule type" value="Genomic_DNA"/>
</dbReference>
<dbReference type="PANTHER" id="PTHR11014:SF63">
    <property type="entry name" value="METALLOPEPTIDASE, PUTATIVE (AFU_ORTHOLOGUE AFUA_6G09600)-RELATED"/>
    <property type="match status" value="1"/>
</dbReference>
<dbReference type="Pfam" id="PF01546">
    <property type="entry name" value="Peptidase_M20"/>
    <property type="match status" value="1"/>
</dbReference>
<dbReference type="PANTHER" id="PTHR11014">
    <property type="entry name" value="PEPTIDASE M20 FAMILY MEMBER"/>
    <property type="match status" value="1"/>
</dbReference>
<evidence type="ECO:0008006" key="3">
    <source>
        <dbReference type="Google" id="ProtNLM"/>
    </source>
</evidence>
<gene>
    <name evidence="1" type="ORF">A8F95_15520</name>
</gene>
<name>A0A1B9AE47_9BACI</name>
<dbReference type="Proteomes" id="UP000092578">
    <property type="component" value="Unassembled WGS sequence"/>
</dbReference>